<name>A0A914C7C8_9BILA</name>
<keyword evidence="2 5" id="KW-0812">Transmembrane</keyword>
<feature type="transmembrane region" description="Helical" evidence="5">
    <location>
        <begin position="108"/>
        <end position="129"/>
    </location>
</feature>
<feature type="transmembrane region" description="Helical" evidence="5">
    <location>
        <begin position="462"/>
        <end position="482"/>
    </location>
</feature>
<evidence type="ECO:0000313" key="8">
    <source>
        <dbReference type="WBParaSite" id="ACRNAN_Path_484.g1816.t2"/>
    </source>
</evidence>
<feature type="transmembrane region" description="Helical" evidence="5">
    <location>
        <begin position="259"/>
        <end position="288"/>
    </location>
</feature>
<proteinExistence type="predicted"/>
<dbReference type="WBParaSite" id="ACRNAN_Path_484.g1816.t2">
    <property type="protein sequence ID" value="ACRNAN_Path_484.g1816.t2"/>
    <property type="gene ID" value="ACRNAN_Path_484.g1816"/>
</dbReference>
<dbReference type="AlphaFoldDB" id="A0A914C7C8"/>
<feature type="transmembrane region" description="Helical" evidence="5">
    <location>
        <begin position="394"/>
        <end position="413"/>
    </location>
</feature>
<dbReference type="GO" id="GO:0022857">
    <property type="term" value="F:transmembrane transporter activity"/>
    <property type="evidence" value="ECO:0007669"/>
    <property type="project" value="InterPro"/>
</dbReference>
<dbReference type="PANTHER" id="PTHR23510">
    <property type="entry name" value="INNER MEMBRANE TRANSPORT PROTEIN YAJR"/>
    <property type="match status" value="1"/>
</dbReference>
<dbReference type="InterPro" id="IPR020846">
    <property type="entry name" value="MFS_dom"/>
</dbReference>
<evidence type="ECO:0000313" key="7">
    <source>
        <dbReference type="Proteomes" id="UP000887540"/>
    </source>
</evidence>
<dbReference type="InterPro" id="IPR051068">
    <property type="entry name" value="MFS_Domain-Containing_Protein"/>
</dbReference>
<feature type="transmembrane region" description="Helical" evidence="5">
    <location>
        <begin position="37"/>
        <end position="61"/>
    </location>
</feature>
<dbReference type="Proteomes" id="UP000887540">
    <property type="component" value="Unplaced"/>
</dbReference>
<feature type="transmembrane region" description="Helical" evidence="5">
    <location>
        <begin position="135"/>
        <end position="158"/>
    </location>
</feature>
<keyword evidence="7" id="KW-1185">Reference proteome</keyword>
<evidence type="ECO:0000259" key="6">
    <source>
        <dbReference type="PROSITE" id="PS50850"/>
    </source>
</evidence>
<feature type="transmembrane region" description="Helical" evidence="5">
    <location>
        <begin position="170"/>
        <end position="193"/>
    </location>
</feature>
<evidence type="ECO:0000256" key="4">
    <source>
        <dbReference type="ARBA" id="ARBA00023136"/>
    </source>
</evidence>
<organism evidence="7 8">
    <name type="scientific">Acrobeloides nanus</name>
    <dbReference type="NCBI Taxonomy" id="290746"/>
    <lineage>
        <taxon>Eukaryota</taxon>
        <taxon>Metazoa</taxon>
        <taxon>Ecdysozoa</taxon>
        <taxon>Nematoda</taxon>
        <taxon>Chromadorea</taxon>
        <taxon>Rhabditida</taxon>
        <taxon>Tylenchina</taxon>
        <taxon>Cephalobomorpha</taxon>
        <taxon>Cephaloboidea</taxon>
        <taxon>Cephalobidae</taxon>
        <taxon>Acrobeloides</taxon>
    </lineage>
</organism>
<dbReference type="PROSITE" id="PS50850">
    <property type="entry name" value="MFS"/>
    <property type="match status" value="1"/>
</dbReference>
<dbReference type="CDD" id="cd17326">
    <property type="entry name" value="MFS_MFSD8"/>
    <property type="match status" value="1"/>
</dbReference>
<dbReference type="Pfam" id="PF07690">
    <property type="entry name" value="MFS_1"/>
    <property type="match status" value="1"/>
</dbReference>
<sequence>MYLVNKLCEKIACCCKRARSEDNEEQSLVNERQTSWFSIYICTIFVLLDGIQYSMVIVSMWPYLKTIDPSATATFFGFIIAAFSLGQAISSPLLGYWSNKAKSIKPPLTLTLSMMMLANIIYGCIELFSTKDRSYIMMATRFIAGFAAGDVAVMRSYSATAAIKEERPKAIVISSAAWNLGMTLGPAVPVIFSPLGYPGWKISENLHLDMYTAPAWLSFINNIISMLVLHTIFKEEYVGVDENMPEDLSTSQQPSLNKLAICLCIATRFSLLFVFTNTETIGSLFVMIMYDWSNEQAVKYYGLITLGQGGVTFLGNLILFLWLSQYIGKRNLERFAVIFGLSMMIFFYFLTFPWPFWDEKLTYSIKQTNGSSTEIYGCYPETYHFCSTTHQVPLWIYVFGMIFVLAISFLISFNPLSIFYSKLLGNTRMGTMTGILFMAGSIARTIGPLIVAPLFSHFGPEITWGMEIVVLIVTIVPWLVFYRQMSPNI</sequence>
<comment type="subcellular location">
    <subcellularLocation>
        <location evidence="1">Membrane</location>
        <topology evidence="1">Multi-pass membrane protein</topology>
    </subcellularLocation>
</comment>
<evidence type="ECO:0000256" key="5">
    <source>
        <dbReference type="SAM" id="Phobius"/>
    </source>
</evidence>
<dbReference type="InterPro" id="IPR036259">
    <property type="entry name" value="MFS_trans_sf"/>
</dbReference>
<dbReference type="InterPro" id="IPR011701">
    <property type="entry name" value="MFS"/>
</dbReference>
<accession>A0A914C7C8</accession>
<feature type="domain" description="Major facilitator superfamily (MFS) profile" evidence="6">
    <location>
        <begin position="38"/>
        <end position="485"/>
    </location>
</feature>
<protein>
    <submittedName>
        <fullName evidence="8">Major facilitator superfamily (MFS) profile domain-containing protein</fullName>
    </submittedName>
</protein>
<reference evidence="8" key="1">
    <citation type="submission" date="2022-11" db="UniProtKB">
        <authorList>
            <consortium name="WormBaseParasite"/>
        </authorList>
    </citation>
    <scope>IDENTIFICATION</scope>
</reference>
<dbReference type="SUPFAM" id="SSF103473">
    <property type="entry name" value="MFS general substrate transporter"/>
    <property type="match status" value="1"/>
</dbReference>
<feature type="transmembrane region" description="Helical" evidence="5">
    <location>
        <begin position="213"/>
        <end position="233"/>
    </location>
</feature>
<evidence type="ECO:0000256" key="2">
    <source>
        <dbReference type="ARBA" id="ARBA00022692"/>
    </source>
</evidence>
<feature type="transmembrane region" description="Helical" evidence="5">
    <location>
        <begin position="335"/>
        <end position="357"/>
    </location>
</feature>
<dbReference type="GO" id="GO:0005765">
    <property type="term" value="C:lysosomal membrane"/>
    <property type="evidence" value="ECO:0007669"/>
    <property type="project" value="TreeGrafter"/>
</dbReference>
<keyword evidence="3 5" id="KW-1133">Transmembrane helix</keyword>
<evidence type="ECO:0000256" key="1">
    <source>
        <dbReference type="ARBA" id="ARBA00004141"/>
    </source>
</evidence>
<evidence type="ECO:0000256" key="3">
    <source>
        <dbReference type="ARBA" id="ARBA00022989"/>
    </source>
</evidence>
<feature type="transmembrane region" description="Helical" evidence="5">
    <location>
        <begin position="300"/>
        <end position="323"/>
    </location>
</feature>
<dbReference type="PANTHER" id="PTHR23510:SF22">
    <property type="entry name" value="MAJOR FACILITATOR SUPERFAMILY (MFS) PROFILE DOMAIN-CONTAINING PROTEIN"/>
    <property type="match status" value="1"/>
</dbReference>
<feature type="transmembrane region" description="Helical" evidence="5">
    <location>
        <begin position="434"/>
        <end position="456"/>
    </location>
</feature>
<keyword evidence="4 5" id="KW-0472">Membrane</keyword>
<feature type="transmembrane region" description="Helical" evidence="5">
    <location>
        <begin position="73"/>
        <end position="96"/>
    </location>
</feature>
<dbReference type="Gene3D" id="1.20.1250.20">
    <property type="entry name" value="MFS general substrate transporter like domains"/>
    <property type="match status" value="1"/>
</dbReference>